<keyword evidence="1" id="KW-0418">Kinase</keyword>
<proteinExistence type="predicted"/>
<reference evidence="1" key="1">
    <citation type="submission" date="2020-05" db="EMBL/GenBank/DDBJ databases">
        <title>Chitinophaga laudate sp. nov., isolated from a tropical peat swamp.</title>
        <authorList>
            <person name="Goh C.B.S."/>
            <person name="Lee M.S."/>
            <person name="Parimannan S."/>
            <person name="Pasbakhsh P."/>
            <person name="Yule C.M."/>
            <person name="Rajandas H."/>
            <person name="Loke S."/>
            <person name="Croft L."/>
            <person name="Tan J.B.L."/>
        </authorList>
    </citation>
    <scope>NUCLEOTIDE SEQUENCE</scope>
    <source>
        <strain evidence="1">Mgbs1</strain>
    </source>
</reference>
<dbReference type="PANTHER" id="PTHR34220:SF7">
    <property type="entry name" value="SENSOR HISTIDINE KINASE YPDA"/>
    <property type="match status" value="1"/>
</dbReference>
<accession>A0A433WEI8</accession>
<keyword evidence="1" id="KW-0808">Transferase</keyword>
<dbReference type="Gene3D" id="3.30.565.10">
    <property type="entry name" value="Histidine kinase-like ATPase, C-terminal domain"/>
    <property type="match status" value="1"/>
</dbReference>
<dbReference type="PANTHER" id="PTHR34220">
    <property type="entry name" value="SENSOR HISTIDINE KINASE YPDA"/>
    <property type="match status" value="1"/>
</dbReference>
<dbReference type="Proteomes" id="UP000281028">
    <property type="component" value="Unassembled WGS sequence"/>
</dbReference>
<dbReference type="InterPro" id="IPR050640">
    <property type="entry name" value="Bact_2-comp_sensor_kinase"/>
</dbReference>
<protein>
    <submittedName>
        <fullName evidence="1">Histidine kinase</fullName>
    </submittedName>
</protein>
<gene>
    <name evidence="1" type="ORF">ECE50_028745</name>
</gene>
<keyword evidence="2" id="KW-1185">Reference proteome</keyword>
<dbReference type="GO" id="GO:0016020">
    <property type="term" value="C:membrane"/>
    <property type="evidence" value="ECO:0007669"/>
    <property type="project" value="InterPro"/>
</dbReference>
<dbReference type="Pfam" id="PF06580">
    <property type="entry name" value="His_kinase"/>
    <property type="match status" value="1"/>
</dbReference>
<organism evidence="1 2">
    <name type="scientific">Chitinophaga solisilvae</name>
    <dbReference type="NCBI Taxonomy" id="1233460"/>
    <lineage>
        <taxon>Bacteria</taxon>
        <taxon>Pseudomonadati</taxon>
        <taxon>Bacteroidota</taxon>
        <taxon>Chitinophagia</taxon>
        <taxon>Chitinophagales</taxon>
        <taxon>Chitinophagaceae</taxon>
        <taxon>Chitinophaga</taxon>
    </lineage>
</organism>
<evidence type="ECO:0000313" key="2">
    <source>
        <dbReference type="Proteomes" id="UP000281028"/>
    </source>
</evidence>
<name>A0A433WEI8_9BACT</name>
<dbReference type="InterPro" id="IPR036890">
    <property type="entry name" value="HATPase_C_sf"/>
</dbReference>
<evidence type="ECO:0000313" key="1">
    <source>
        <dbReference type="EMBL" id="NSL90846.1"/>
    </source>
</evidence>
<dbReference type="EMBL" id="RIAR02000001">
    <property type="protein sequence ID" value="NSL90846.1"/>
    <property type="molecule type" value="Genomic_DNA"/>
</dbReference>
<dbReference type="InterPro" id="IPR010559">
    <property type="entry name" value="Sig_transdc_His_kin_internal"/>
</dbReference>
<dbReference type="SUPFAM" id="SSF55874">
    <property type="entry name" value="ATPase domain of HSP90 chaperone/DNA topoisomerase II/histidine kinase"/>
    <property type="match status" value="1"/>
</dbReference>
<sequence length="358" mass="40805">MKKQPSLSLYWKCQLAGWTAAALYWEAEAFIRSKEFNVTLGIINFVADILVNILLTDAYRRYAMRHAWHTLPPRRLLGRIIPAVLLLATGFALSVSLRFYLLDHYLTGWYQGSWPQHMADFGWTPFVTGIRIMSIWVLAWHMYHYAQREIRITRENARLQLIAKEIQLENLTAQLNPHFFFNSLNTIKSLVLEDPSQARRAIDLLSELLRTSLYNRTDQLISIAEELQLVKDYLELEKLRLEERLIPVFDIDTTVLDIRIPPLSIQTLVENAIKHSISRLKNGGTITVTVTRNKTGVQIIVHHPGRLQEHAPAGLGLKNLRERLQLQFQGKADFAVTSAAGTVTAVIQLPDIPAGGTP</sequence>
<comment type="caution">
    <text evidence="1">The sequence shown here is derived from an EMBL/GenBank/DDBJ whole genome shotgun (WGS) entry which is preliminary data.</text>
</comment>
<dbReference type="OrthoDB" id="9792992at2"/>
<dbReference type="AlphaFoldDB" id="A0A433WEI8"/>
<dbReference type="GO" id="GO:0000155">
    <property type="term" value="F:phosphorelay sensor kinase activity"/>
    <property type="evidence" value="ECO:0007669"/>
    <property type="project" value="InterPro"/>
</dbReference>